<keyword evidence="5 10" id="KW-0552">Olfaction</keyword>
<feature type="transmembrane region" description="Helical" evidence="10">
    <location>
        <begin position="143"/>
        <end position="176"/>
    </location>
</feature>
<comment type="similarity">
    <text evidence="10">Belongs to the insect chemoreceptor superfamily. Heteromeric odorant receptor channel (TC 1.A.69) family.</text>
</comment>
<name>A0A2K8GL48_9NEOP</name>
<comment type="caution">
    <text evidence="10">Lacks conserved residue(s) required for the propagation of feature annotation.</text>
</comment>
<reference evidence="11" key="2">
    <citation type="journal article" date="2018" name="Front. Physiol.">
        <title>Dynamic Changes in Chemosensory Gene Expression during the Dendrolimus punctatus Mating Process.</title>
        <authorList>
            <person name="Zhang S.F."/>
            <person name="Zhang Z."/>
            <person name="Kong X.B."/>
            <person name="Wang H.B."/>
            <person name="Liu F."/>
        </authorList>
    </citation>
    <scope>NUCLEOTIDE SEQUENCE</scope>
</reference>
<evidence type="ECO:0000256" key="10">
    <source>
        <dbReference type="RuleBase" id="RU351113"/>
    </source>
</evidence>
<protein>
    <recommendedName>
        <fullName evidence="10">Odorant receptor</fullName>
    </recommendedName>
</protein>
<keyword evidence="7 10" id="KW-0472">Membrane</keyword>
<evidence type="ECO:0000256" key="5">
    <source>
        <dbReference type="ARBA" id="ARBA00022725"/>
    </source>
</evidence>
<dbReference type="AlphaFoldDB" id="A0A2K8GL48"/>
<keyword evidence="6 10" id="KW-1133">Transmembrane helix</keyword>
<dbReference type="PANTHER" id="PTHR21137:SF35">
    <property type="entry name" value="ODORANT RECEPTOR 19A-RELATED"/>
    <property type="match status" value="1"/>
</dbReference>
<keyword evidence="8 10" id="KW-0675">Receptor</keyword>
<dbReference type="EMBL" id="KY225507">
    <property type="protein sequence ID" value="ARO70519.1"/>
    <property type="molecule type" value="mRNA"/>
</dbReference>
<dbReference type="GO" id="GO:0007165">
    <property type="term" value="P:signal transduction"/>
    <property type="evidence" value="ECO:0007669"/>
    <property type="project" value="UniProtKB-KW"/>
</dbReference>
<evidence type="ECO:0000256" key="2">
    <source>
        <dbReference type="ARBA" id="ARBA00022475"/>
    </source>
</evidence>
<dbReference type="GO" id="GO:0004984">
    <property type="term" value="F:olfactory receptor activity"/>
    <property type="evidence" value="ECO:0007669"/>
    <property type="project" value="InterPro"/>
</dbReference>
<evidence type="ECO:0000256" key="3">
    <source>
        <dbReference type="ARBA" id="ARBA00022606"/>
    </source>
</evidence>
<evidence type="ECO:0000256" key="4">
    <source>
        <dbReference type="ARBA" id="ARBA00022692"/>
    </source>
</evidence>
<dbReference type="PANTHER" id="PTHR21137">
    <property type="entry name" value="ODORANT RECEPTOR"/>
    <property type="match status" value="1"/>
</dbReference>
<proteinExistence type="evidence at transcript level"/>
<evidence type="ECO:0000256" key="9">
    <source>
        <dbReference type="ARBA" id="ARBA00023224"/>
    </source>
</evidence>
<sequence length="427" mass="49832">MSNLLKKIKAFYNKADFDYTKEDVDPFRFYVIFYYFAKAYQIMDNEPKPKWTYLSAPFVSFCGTLASILCLTSIHFGISESNVPYSTEYVTYLVVTIYMLLVLSTVKLNLRHYHNFLRELRKDFKYVCNEGAKFRVRYFENHLLTWKVTLLTAIFVLGIGIGMISLAILSLIIYLYTHEPGKRVNRPLPFQFWIFDIDLQQTPTYEISFVLGCMCITSQNLIYIFSVVTNIIWIRQIMLKADLVIWSIQDLLVDVHPILEIEEERRLSGILKERMRDIIIKHQSMFRLLDEYAGVYKKIFIFEQKINAPMICLTAYCTAESIDEGDLNAIALLLFICIVVAFFIPSFLCTLLADKIISICDACWDIPYWRAGRLMKVLKPYLVLIIQKSLQPLVLKSAGFEDISIRTYSKNVSTAYSWFNMLRQANI</sequence>
<dbReference type="InterPro" id="IPR004117">
    <property type="entry name" value="7tm6_olfct_rcpt"/>
</dbReference>
<feature type="transmembrane region" description="Helical" evidence="10">
    <location>
        <begin position="51"/>
        <end position="78"/>
    </location>
</feature>
<evidence type="ECO:0000256" key="8">
    <source>
        <dbReference type="ARBA" id="ARBA00023170"/>
    </source>
</evidence>
<accession>A0A2K8GL48</accession>
<dbReference type="GO" id="GO:0005886">
    <property type="term" value="C:plasma membrane"/>
    <property type="evidence" value="ECO:0007669"/>
    <property type="project" value="UniProtKB-SubCell"/>
</dbReference>
<keyword evidence="3 10" id="KW-0716">Sensory transduction</keyword>
<evidence type="ECO:0000256" key="1">
    <source>
        <dbReference type="ARBA" id="ARBA00004651"/>
    </source>
</evidence>
<keyword evidence="2" id="KW-1003">Cell membrane</keyword>
<gene>
    <name evidence="11" type="primary">OR51</name>
</gene>
<dbReference type="Pfam" id="PF02949">
    <property type="entry name" value="7tm_6"/>
    <property type="match status" value="1"/>
</dbReference>
<feature type="transmembrane region" description="Helical" evidence="10">
    <location>
        <begin position="209"/>
        <end position="233"/>
    </location>
</feature>
<evidence type="ECO:0000256" key="7">
    <source>
        <dbReference type="ARBA" id="ARBA00023136"/>
    </source>
</evidence>
<keyword evidence="4 10" id="KW-0812">Transmembrane</keyword>
<organism evidence="11">
    <name type="scientific">Dendrolimus punctatus</name>
    <name type="common">masson pine moth</name>
    <dbReference type="NCBI Taxonomy" id="238572"/>
    <lineage>
        <taxon>Eukaryota</taxon>
        <taxon>Metazoa</taxon>
        <taxon>Ecdysozoa</taxon>
        <taxon>Arthropoda</taxon>
        <taxon>Hexapoda</taxon>
        <taxon>Insecta</taxon>
        <taxon>Pterygota</taxon>
        <taxon>Neoptera</taxon>
        <taxon>Endopterygota</taxon>
        <taxon>Lepidoptera</taxon>
        <taxon>Glossata</taxon>
        <taxon>Ditrysia</taxon>
        <taxon>Bombycoidea</taxon>
        <taxon>Lasiocampidae</taxon>
        <taxon>Dendrolimus</taxon>
    </lineage>
</organism>
<feature type="transmembrane region" description="Helical" evidence="10">
    <location>
        <begin position="90"/>
        <end position="110"/>
    </location>
</feature>
<evidence type="ECO:0000256" key="6">
    <source>
        <dbReference type="ARBA" id="ARBA00022989"/>
    </source>
</evidence>
<evidence type="ECO:0000313" key="11">
    <source>
        <dbReference type="EMBL" id="ARO70519.1"/>
    </source>
</evidence>
<reference evidence="11" key="1">
    <citation type="submission" date="2016-11" db="EMBL/GenBank/DDBJ databases">
        <authorList>
            <person name="Jaros S."/>
            <person name="Januszkiewicz K."/>
            <person name="Wedrychowicz H."/>
        </authorList>
    </citation>
    <scope>NUCLEOTIDE SEQUENCE</scope>
</reference>
<feature type="transmembrane region" description="Helical" evidence="10">
    <location>
        <begin position="330"/>
        <end position="353"/>
    </location>
</feature>
<dbReference type="GO" id="GO:0005549">
    <property type="term" value="F:odorant binding"/>
    <property type="evidence" value="ECO:0007669"/>
    <property type="project" value="InterPro"/>
</dbReference>
<keyword evidence="9 10" id="KW-0807">Transducer</keyword>
<comment type="subcellular location">
    <subcellularLocation>
        <location evidence="1 10">Cell membrane</location>
        <topology evidence="1 10">Multi-pass membrane protein</topology>
    </subcellularLocation>
</comment>